<sequence>MLLFTPSTPPQDLLGNKAKWPSDRDMRWMRHGLSLDNLYSEIHRQSSLRLPFSEQVVTIIATPSINVAVYIFCPGILAPIFCPGILAPFSKKVKKAHKTMPTETTEARPHPRQGFMSSSEFLANG</sequence>
<gene>
    <name evidence="3" type="ORF">CHYS00102_LOCUS15423</name>
</gene>
<protein>
    <submittedName>
        <fullName evidence="3">Uncharacterized protein</fullName>
    </submittedName>
</protein>
<keyword evidence="2" id="KW-0472">Membrane</keyword>
<reference evidence="3" key="1">
    <citation type="submission" date="2021-01" db="EMBL/GenBank/DDBJ databases">
        <authorList>
            <person name="Corre E."/>
            <person name="Pelletier E."/>
            <person name="Niang G."/>
            <person name="Scheremetjew M."/>
            <person name="Finn R."/>
            <person name="Kale V."/>
            <person name="Holt S."/>
            <person name="Cochrane G."/>
            <person name="Meng A."/>
            <person name="Brown T."/>
            <person name="Cohen L."/>
        </authorList>
    </citation>
    <scope>NUCLEOTIDE SEQUENCE</scope>
    <source>
        <strain evidence="3">308</strain>
    </source>
</reference>
<feature type="compositionally biased region" description="Polar residues" evidence="1">
    <location>
        <begin position="115"/>
        <end position="125"/>
    </location>
</feature>
<organism evidence="3">
    <name type="scientific">Corethron hystrix</name>
    <dbReference type="NCBI Taxonomy" id="216773"/>
    <lineage>
        <taxon>Eukaryota</taxon>
        <taxon>Sar</taxon>
        <taxon>Stramenopiles</taxon>
        <taxon>Ochrophyta</taxon>
        <taxon>Bacillariophyta</taxon>
        <taxon>Coscinodiscophyceae</taxon>
        <taxon>Corethrophycidae</taxon>
        <taxon>Corethrales</taxon>
        <taxon>Corethraceae</taxon>
        <taxon>Corethron</taxon>
    </lineage>
</organism>
<name>A0A7S1BI29_9STRA</name>
<evidence type="ECO:0000256" key="2">
    <source>
        <dbReference type="SAM" id="Phobius"/>
    </source>
</evidence>
<evidence type="ECO:0000313" key="3">
    <source>
        <dbReference type="EMBL" id="CAD8888225.1"/>
    </source>
</evidence>
<proteinExistence type="predicted"/>
<feature type="transmembrane region" description="Helical" evidence="2">
    <location>
        <begin position="67"/>
        <end position="89"/>
    </location>
</feature>
<evidence type="ECO:0000256" key="1">
    <source>
        <dbReference type="SAM" id="MobiDB-lite"/>
    </source>
</evidence>
<dbReference type="AlphaFoldDB" id="A0A7S1BI29"/>
<accession>A0A7S1BI29</accession>
<dbReference type="EMBL" id="HBFR01021401">
    <property type="protein sequence ID" value="CAD8888225.1"/>
    <property type="molecule type" value="Transcribed_RNA"/>
</dbReference>
<keyword evidence="2" id="KW-1133">Transmembrane helix</keyword>
<feature type="region of interest" description="Disordered" evidence="1">
    <location>
        <begin position="97"/>
        <end position="125"/>
    </location>
</feature>
<keyword evidence="2" id="KW-0812">Transmembrane</keyword>